<evidence type="ECO:0000256" key="3">
    <source>
        <dbReference type="ARBA" id="ARBA00022630"/>
    </source>
</evidence>
<dbReference type="GO" id="GO:0010181">
    <property type="term" value="F:FMN binding"/>
    <property type="evidence" value="ECO:0007669"/>
    <property type="project" value="InterPro"/>
</dbReference>
<comment type="cofactor">
    <cofactor evidence="2">
        <name>FAD</name>
        <dbReference type="ChEBI" id="CHEBI:57692"/>
    </cofactor>
</comment>
<comment type="cofactor">
    <cofactor evidence="1">
        <name>FMN</name>
        <dbReference type="ChEBI" id="CHEBI:58210"/>
    </cofactor>
</comment>
<evidence type="ECO:0000256" key="1">
    <source>
        <dbReference type="ARBA" id="ARBA00001917"/>
    </source>
</evidence>
<evidence type="ECO:0000256" key="7">
    <source>
        <dbReference type="ARBA" id="ARBA00023002"/>
    </source>
</evidence>
<dbReference type="Gene3D" id="1.20.990.10">
    <property type="entry name" value="NADPH-cytochrome p450 Reductase, Chain A, domain 3"/>
    <property type="match status" value="1"/>
</dbReference>
<dbReference type="InterPro" id="IPR017927">
    <property type="entry name" value="FAD-bd_FR_type"/>
</dbReference>
<dbReference type="Gene3D" id="2.40.30.10">
    <property type="entry name" value="Translation factors"/>
    <property type="match status" value="1"/>
</dbReference>
<keyword evidence="7" id="KW-0560">Oxidoreductase</keyword>
<keyword evidence="4" id="KW-0288">FMN</keyword>
<dbReference type="SUPFAM" id="SSF63380">
    <property type="entry name" value="Riboflavin synthase domain-like"/>
    <property type="match status" value="1"/>
</dbReference>
<dbReference type="InterPro" id="IPR029039">
    <property type="entry name" value="Flavoprotein-like_sf"/>
</dbReference>
<evidence type="ECO:0000256" key="5">
    <source>
        <dbReference type="ARBA" id="ARBA00022827"/>
    </source>
</evidence>
<keyword evidence="6" id="KW-0521">NADP</keyword>
<dbReference type="InterPro" id="IPR001709">
    <property type="entry name" value="Flavoprot_Pyr_Nucl_cyt_Rdtase"/>
</dbReference>
<feature type="domain" description="Flavodoxin-like" evidence="8">
    <location>
        <begin position="3"/>
        <end position="148"/>
    </location>
</feature>
<dbReference type="InterPro" id="IPR001433">
    <property type="entry name" value="OxRdtase_FAD/NAD-bd"/>
</dbReference>
<dbReference type="WBParaSite" id="MBELARI_LOCUS20347">
    <property type="protein sequence ID" value="MBELARI_LOCUS20347"/>
    <property type="gene ID" value="MBELARI_LOCUS20347"/>
</dbReference>
<dbReference type="SUPFAM" id="SSF52218">
    <property type="entry name" value="Flavoproteins"/>
    <property type="match status" value="1"/>
</dbReference>
<dbReference type="Gene3D" id="3.40.50.80">
    <property type="entry name" value="Nucleotide-binding domain of ferredoxin-NADP reductase (FNR) module"/>
    <property type="match status" value="1"/>
</dbReference>
<dbReference type="InterPro" id="IPR023173">
    <property type="entry name" value="NADPH_Cyt_P450_Rdtase_alpha"/>
</dbReference>
<dbReference type="Pfam" id="PF00667">
    <property type="entry name" value="FAD_binding_1"/>
    <property type="match status" value="1"/>
</dbReference>
<dbReference type="Proteomes" id="UP000887575">
    <property type="component" value="Unassembled WGS sequence"/>
</dbReference>
<proteinExistence type="predicted"/>
<dbReference type="InterPro" id="IPR017938">
    <property type="entry name" value="Riboflavin_synthase-like_b-brl"/>
</dbReference>
<evidence type="ECO:0000256" key="4">
    <source>
        <dbReference type="ARBA" id="ARBA00022643"/>
    </source>
</evidence>
<dbReference type="AlphaFoldDB" id="A0AAF3J741"/>
<organism evidence="10 11">
    <name type="scientific">Mesorhabditis belari</name>
    <dbReference type="NCBI Taxonomy" id="2138241"/>
    <lineage>
        <taxon>Eukaryota</taxon>
        <taxon>Metazoa</taxon>
        <taxon>Ecdysozoa</taxon>
        <taxon>Nematoda</taxon>
        <taxon>Chromadorea</taxon>
        <taxon>Rhabditida</taxon>
        <taxon>Rhabditina</taxon>
        <taxon>Rhabditomorpha</taxon>
        <taxon>Rhabditoidea</taxon>
        <taxon>Rhabditidae</taxon>
        <taxon>Mesorhabditinae</taxon>
        <taxon>Mesorhabditis</taxon>
    </lineage>
</organism>
<dbReference type="InterPro" id="IPR008254">
    <property type="entry name" value="Flavodoxin/NO_synth"/>
</dbReference>
<dbReference type="PRINTS" id="PR00371">
    <property type="entry name" value="FPNCR"/>
</dbReference>
<dbReference type="SUPFAM" id="SSF52343">
    <property type="entry name" value="Ferredoxin reductase-like, C-terminal NADP-linked domain"/>
    <property type="match status" value="1"/>
</dbReference>
<dbReference type="Gene3D" id="3.40.50.360">
    <property type="match status" value="1"/>
</dbReference>
<evidence type="ECO:0000256" key="6">
    <source>
        <dbReference type="ARBA" id="ARBA00022857"/>
    </source>
</evidence>
<protein>
    <submittedName>
        <fullName evidence="11">NADPH-dependent diflavin oxidoreductase 1</fullName>
    </submittedName>
</protein>
<dbReference type="PANTHER" id="PTHR19384:SF10">
    <property type="entry name" value="NADPH-DEPENDENT DIFLAVIN OXIDOREDUCTASE 1"/>
    <property type="match status" value="1"/>
</dbReference>
<dbReference type="FunFam" id="3.40.50.80:FF:000032">
    <property type="entry name" value="NADPH-dependent diflavin oxidoreductase 1"/>
    <property type="match status" value="1"/>
</dbReference>
<dbReference type="PRINTS" id="PR00369">
    <property type="entry name" value="FLAVODOXIN"/>
</dbReference>
<feature type="domain" description="FAD-binding FR-type" evidence="9">
    <location>
        <begin position="194"/>
        <end position="441"/>
    </location>
</feature>
<evidence type="ECO:0000313" key="10">
    <source>
        <dbReference type="Proteomes" id="UP000887575"/>
    </source>
</evidence>
<keyword evidence="5" id="KW-0274">FAD</keyword>
<keyword evidence="10" id="KW-1185">Reference proteome</keyword>
<reference evidence="11" key="1">
    <citation type="submission" date="2024-02" db="UniProtKB">
        <authorList>
            <consortium name="WormBaseParasite"/>
        </authorList>
    </citation>
    <scope>IDENTIFICATION</scope>
</reference>
<dbReference type="InterPro" id="IPR001094">
    <property type="entry name" value="Flavdoxin-like"/>
</dbReference>
<dbReference type="Pfam" id="PF00258">
    <property type="entry name" value="Flavodoxin_1"/>
    <property type="match status" value="1"/>
</dbReference>
<dbReference type="Pfam" id="PF00175">
    <property type="entry name" value="NAD_binding_1"/>
    <property type="match status" value="1"/>
</dbReference>
<evidence type="ECO:0000259" key="9">
    <source>
        <dbReference type="PROSITE" id="PS51384"/>
    </source>
</evidence>
<dbReference type="GO" id="GO:0050660">
    <property type="term" value="F:flavin adenine dinucleotide binding"/>
    <property type="evidence" value="ECO:0007669"/>
    <property type="project" value="TreeGrafter"/>
</dbReference>
<dbReference type="InterPro" id="IPR039261">
    <property type="entry name" value="FNR_nucleotide-bd"/>
</dbReference>
<accession>A0AAF3J741</accession>
<evidence type="ECO:0000256" key="2">
    <source>
        <dbReference type="ARBA" id="ARBA00001974"/>
    </source>
</evidence>
<dbReference type="PANTHER" id="PTHR19384">
    <property type="entry name" value="NITRIC OXIDE SYNTHASE-RELATED"/>
    <property type="match status" value="1"/>
</dbReference>
<dbReference type="GO" id="GO:0016491">
    <property type="term" value="F:oxidoreductase activity"/>
    <property type="evidence" value="ECO:0007669"/>
    <property type="project" value="UniProtKB-KW"/>
</dbReference>
<dbReference type="InterPro" id="IPR003097">
    <property type="entry name" value="CysJ-like_FAD-binding"/>
</dbReference>
<evidence type="ECO:0000259" key="8">
    <source>
        <dbReference type="PROSITE" id="PS50902"/>
    </source>
</evidence>
<keyword evidence="3" id="KW-0285">Flavoprotein</keyword>
<dbReference type="PROSITE" id="PS51384">
    <property type="entry name" value="FAD_FR"/>
    <property type="match status" value="1"/>
</dbReference>
<evidence type="ECO:0000313" key="11">
    <source>
        <dbReference type="WBParaSite" id="MBELARI_LOCUS20347"/>
    </source>
</evidence>
<dbReference type="GO" id="GO:0005829">
    <property type="term" value="C:cytosol"/>
    <property type="evidence" value="ECO:0007669"/>
    <property type="project" value="TreeGrafter"/>
</dbReference>
<dbReference type="PROSITE" id="PS50902">
    <property type="entry name" value="FLAVODOXIN_LIKE"/>
    <property type="match status" value="1"/>
</dbReference>
<name>A0AAF3J741_9BILA</name>
<sequence>MSLLICYATETGNAEDVGEMLWREARRRGCKSPRMASFEQLSLESLASERTVVFLIATSGQGEFPTSARSLWTCFRQKILPNDYMDKMHFSVVALGDSSYQKYNRAGRLLRARLVQLGAHQLCPPAYCDDQHEIGIDGAFQPWKHVFFEALKGVEGFERILDSKDPELSERPFVSKFRLRFCDGEHIDEPSGSAEYVRVETISNERQTSIDHFQDTRLITFNIGNHEEALRYRSGDVLMIQPENLDESIKIAVEALKLSDETLDRPFKLEPTDSNIRLPPGWLIGTTTSLRYCLKRVLDLQHIPKKSFFEILSRISKDEDEAERLAEFCQPENLDLFLDYTLKTRRTAAEAFRDFYRTASQLSHEQLFDVLPLIRPRAFSIASSPMAHPGVIQLLVAKVEYKPPIAKMADLRRGLCSCHLTRLRHGDMVFVRIRDGTFHFPSPETPIICIGPGTGVAPFRSVINDRLRIHPDSESLLFFGCRGRFSDYYFEIEWTHLEKPRIFVAFSRDQEHKIYVQHLLKKEAALIWRLLQQGAYIFVAGSAGEMPNGVCEMLGEIGKEIGGEENLVKTLETQGRLQFETWS</sequence>